<dbReference type="InterPro" id="IPR007528">
    <property type="entry name" value="RINT1_Tip20"/>
</dbReference>
<dbReference type="Gene3D" id="1.20.58.670">
    <property type="entry name" value="Dsl1p vesicle tethering complex, Tip20p subunit, domain D"/>
    <property type="match status" value="1"/>
</dbReference>
<name>A0A0J9X2G4_GEOCN</name>
<gene>
    <name evidence="1" type="ORF">BN980_GECA01s01484g</name>
</gene>
<comment type="caution">
    <text evidence="1">The sequence shown here is derived from an EMBL/GenBank/DDBJ whole genome shotgun (WGS) entry which is preliminary data.</text>
</comment>
<dbReference type="GO" id="GO:0006890">
    <property type="term" value="P:retrograde vesicle-mediated transport, Golgi to endoplasmic reticulum"/>
    <property type="evidence" value="ECO:0007669"/>
    <property type="project" value="InterPro"/>
</dbReference>
<dbReference type="PROSITE" id="PS51386">
    <property type="entry name" value="RINT1_TIP20"/>
    <property type="match status" value="1"/>
</dbReference>
<keyword evidence="2" id="KW-1185">Reference proteome</keyword>
<dbReference type="OrthoDB" id="407410at2759"/>
<dbReference type="AlphaFoldDB" id="A0A0J9X2G4"/>
<dbReference type="GO" id="GO:0006888">
    <property type="term" value="P:endoplasmic reticulum to Golgi vesicle-mediated transport"/>
    <property type="evidence" value="ECO:0007669"/>
    <property type="project" value="InterPro"/>
</dbReference>
<sequence length="766" mass="87194">MSETKLINSYLDKEFSTVDKFLSDLDSVTADLKTATDNANLELMEAQKRNVAARKSAVDLLNSNLERWRADEDIVNNIPQYQDEFKQLLTQLNQQFPIKTPIFSQLETGFSKLVNLAYSKNLLSYVSKIRDGAKLVEKHISAKDFEKALAVQNGLLETEETLNQISLDDSKSIPVRNTALKTLYYFNKNIRGKLQAFLDIQFREFFESAEWPVKTLQPKFYPQFVLLFEKYLSTEINPAISTLSGPLASFKILVEPIDLRFKYHFEGKAVTNRVDKPEWAFHHFLNIIDSHFGFLAGPVTEVLNKSELFADRNGVYEFITAFLPSIKSKMFSLFEEVSDSPNLLSHLVYETVLFDNALKEKYYYLPYGKKVWKGVAGELLSNANWFQKWLAVETESATERYLEIETAPNAFEIDYDAVDPSETAPTISAVNLKDLLETITDHYSSLASVRFRLRYFLAVQVNLLDKYYARLVESMEAFDSMTSGFTRAVGGVSKEDMQLVTGINGLERLCRIYGSLNYISYFLEQWGDEEFFLQLWHDITTLSGSKQTLDQTSKDAIKAVTQHAVEGTVFDETNTGYKELCNRVENAIVNLLKRELQHSMKEYFKKSDWAELTELETSESAVLEAGVSRQLAQPVKHIGTLFAFLERFFGVADYTRVRRRFTRELETYFWNYIIGANRFAAAGGAQLYRDVEALGASKRLQQAARLLALPESSSASASEGDVSASALYSAVVAADFERLEAIKQQLGIDLTLEDIRHLLDRRADLA</sequence>
<dbReference type="PANTHER" id="PTHR13520:SF0">
    <property type="entry name" value="RAD50-INTERACTING PROTEIN 1"/>
    <property type="match status" value="1"/>
</dbReference>
<reference evidence="1" key="1">
    <citation type="submission" date="2014-03" db="EMBL/GenBank/DDBJ databases">
        <authorList>
            <person name="Casaregola S."/>
        </authorList>
    </citation>
    <scope>NUCLEOTIDE SEQUENCE [LARGE SCALE GENOMIC DNA]</scope>
    <source>
        <strain evidence="1">CLIB 918</strain>
    </source>
</reference>
<dbReference type="Pfam" id="PF04437">
    <property type="entry name" value="RINT1_TIP1"/>
    <property type="match status" value="1"/>
</dbReference>
<dbReference type="Proteomes" id="UP000242525">
    <property type="component" value="Unassembled WGS sequence"/>
</dbReference>
<accession>A0A0J9X2G4</accession>
<protein>
    <submittedName>
        <fullName evidence="1">Similar to Saccharomyces cerevisiae YGL145W TIP20 Peripheral membrane protein required for fusion of COPI vesicles with the ER</fullName>
    </submittedName>
</protein>
<evidence type="ECO:0000313" key="2">
    <source>
        <dbReference type="Proteomes" id="UP000242525"/>
    </source>
</evidence>
<dbReference type="InterPro" id="IPR042044">
    <property type="entry name" value="EXOC6PINT-1/Sec15/Tip20_C_dom2"/>
</dbReference>
<dbReference type="GO" id="GO:0070939">
    <property type="term" value="C:Dsl1/NZR complex"/>
    <property type="evidence" value="ECO:0007669"/>
    <property type="project" value="InterPro"/>
</dbReference>
<dbReference type="PANTHER" id="PTHR13520">
    <property type="entry name" value="RAD50-INTERACTING PROTEIN 1 RINT-1"/>
    <property type="match status" value="1"/>
</dbReference>
<dbReference type="InterPro" id="IPR042042">
    <property type="entry name" value="Tip20p_domB"/>
</dbReference>
<dbReference type="GO" id="GO:0060628">
    <property type="term" value="P:regulation of ER to Golgi vesicle-mediated transport"/>
    <property type="evidence" value="ECO:0007669"/>
    <property type="project" value="TreeGrafter"/>
</dbReference>
<proteinExistence type="predicted"/>
<dbReference type="STRING" id="1173061.A0A0J9X2G4"/>
<dbReference type="EMBL" id="CCBN010000001">
    <property type="protein sequence ID" value="CDO51143.1"/>
    <property type="molecule type" value="Genomic_DNA"/>
</dbReference>
<evidence type="ECO:0000313" key="1">
    <source>
        <dbReference type="EMBL" id="CDO51143.1"/>
    </source>
</evidence>
<dbReference type="Gene3D" id="1.20.58.1420">
    <property type="entry name" value="Dsl1p vesicle tethering complex, Tip20p subunit, domain B"/>
    <property type="match status" value="1"/>
</dbReference>
<organism evidence="1 2">
    <name type="scientific">Geotrichum candidum</name>
    <name type="common">Oospora lactis</name>
    <name type="synonym">Dipodascus geotrichum</name>
    <dbReference type="NCBI Taxonomy" id="1173061"/>
    <lineage>
        <taxon>Eukaryota</taxon>
        <taxon>Fungi</taxon>
        <taxon>Dikarya</taxon>
        <taxon>Ascomycota</taxon>
        <taxon>Saccharomycotina</taxon>
        <taxon>Dipodascomycetes</taxon>
        <taxon>Dipodascales</taxon>
        <taxon>Dipodascaceae</taxon>
        <taxon>Geotrichum</taxon>
    </lineage>
</organism>